<dbReference type="InterPro" id="IPR015035">
    <property type="entry name" value="DUF1918"/>
</dbReference>
<feature type="domain" description="DUF1918" evidence="1">
    <location>
        <begin position="1"/>
        <end position="58"/>
    </location>
</feature>
<dbReference type="Gene3D" id="3.30.160.240">
    <property type="entry name" value="Rv1738"/>
    <property type="match status" value="1"/>
</dbReference>
<protein>
    <submittedName>
        <fullName evidence="2">DUF1876 domain-containing protein</fullName>
    </submittedName>
</protein>
<reference evidence="2 3" key="1">
    <citation type="submission" date="2019-01" db="EMBL/GenBank/DDBJ databases">
        <title>Genome sequencing of strain 2JSPR-7.</title>
        <authorList>
            <person name="Heo J."/>
            <person name="Kim S.-J."/>
            <person name="Kim J.-S."/>
            <person name="Hong S.-B."/>
            <person name="Kwon S.-W."/>
        </authorList>
    </citation>
    <scope>NUCLEOTIDE SEQUENCE [LARGE SCALE GENOMIC DNA]</scope>
    <source>
        <strain evidence="2 3">2JSPR-7</strain>
    </source>
</reference>
<evidence type="ECO:0000313" key="2">
    <source>
        <dbReference type="EMBL" id="QAY63466.1"/>
    </source>
</evidence>
<dbReference type="RefSeq" id="WP_129204561.1">
    <property type="nucleotide sequence ID" value="NZ_CP035495.1"/>
</dbReference>
<sequence length="162" mass="16855">MRATVGDRIVRASGRVDGAVRDGVVTAVRGEGGGPPYTVRWSDTDEESLVFPGGDCLVQPAAEHAEQADATVAHPRSRTWHVQVTMVESGPSTTAEATLVAGDVGRLRAVGRAQKDPADVEVAVVGDEIAAGRALRRLADTLLGQAEHDIAAQTGVHGHVHA</sequence>
<dbReference type="EMBL" id="CP035495">
    <property type="protein sequence ID" value="QAY63466.1"/>
    <property type="molecule type" value="Genomic_DNA"/>
</dbReference>
<dbReference type="Pfam" id="PF08940">
    <property type="entry name" value="DUF1918"/>
    <property type="match status" value="1"/>
</dbReference>
<proteinExistence type="predicted"/>
<dbReference type="Proteomes" id="UP000291758">
    <property type="component" value="Chromosome"/>
</dbReference>
<dbReference type="Pfam" id="PF08962">
    <property type="entry name" value="Rv2632c-like"/>
    <property type="match status" value="1"/>
</dbReference>
<dbReference type="Gene3D" id="2.30.30.440">
    <property type="entry name" value="Domain of unknown function DUF1918"/>
    <property type="match status" value="1"/>
</dbReference>
<dbReference type="InterPro" id="IPR038070">
    <property type="entry name" value="Rv2632c-like_sf"/>
</dbReference>
<dbReference type="AlphaFoldDB" id="A0A4P6EMD5"/>
<accession>A0A4P6EMD5</accession>
<dbReference type="OrthoDB" id="4828144at2"/>
<dbReference type="KEGG" id="xyl:ET495_09620"/>
<dbReference type="SUPFAM" id="SSF143212">
    <property type="entry name" value="Rv2632c-like"/>
    <property type="match status" value="1"/>
</dbReference>
<evidence type="ECO:0000259" key="1">
    <source>
        <dbReference type="Pfam" id="PF08940"/>
    </source>
</evidence>
<dbReference type="SUPFAM" id="SSF50118">
    <property type="entry name" value="Cell growth inhibitor/plasmid maintenance toxic component"/>
    <property type="match status" value="1"/>
</dbReference>
<evidence type="ECO:0000313" key="3">
    <source>
        <dbReference type="Proteomes" id="UP000291758"/>
    </source>
</evidence>
<organism evidence="2 3">
    <name type="scientific">Xylanimonas allomyrinae</name>
    <dbReference type="NCBI Taxonomy" id="2509459"/>
    <lineage>
        <taxon>Bacteria</taxon>
        <taxon>Bacillati</taxon>
        <taxon>Actinomycetota</taxon>
        <taxon>Actinomycetes</taxon>
        <taxon>Micrococcales</taxon>
        <taxon>Promicromonosporaceae</taxon>
        <taxon>Xylanimonas</taxon>
    </lineage>
</organism>
<gene>
    <name evidence="2" type="ORF">ET495_09620</name>
</gene>
<dbReference type="InterPro" id="IPR015057">
    <property type="entry name" value="Rv2632c-like"/>
</dbReference>
<keyword evidence="3" id="KW-1185">Reference proteome</keyword>
<name>A0A4P6EMD5_9MICO</name>